<evidence type="ECO:0000256" key="1">
    <source>
        <dbReference type="SAM" id="MobiDB-lite"/>
    </source>
</evidence>
<sequence length="148" mass="16685">MPFITIPASKKHKSLLEHDKLSEEEKPDSDDDVPAHKDPYTTLVIKISDALNSGLLSYEDYEVSWSIPCVLHKSGLSLLIEKDFNVLVRWAANLKGNDLTINITIIQKENYELKENEAMIEPTVNEKPHNLKPSAFKKSTGIQNVAKD</sequence>
<reference evidence="2" key="1">
    <citation type="journal article" date="2020" name="New Phytol.">
        <title>Comparative genomics reveals dynamic genome evolution in host specialist ectomycorrhizal fungi.</title>
        <authorList>
            <person name="Lofgren L.A."/>
            <person name="Nguyen N.H."/>
            <person name="Vilgalys R."/>
            <person name="Ruytinx J."/>
            <person name="Liao H.L."/>
            <person name="Branco S."/>
            <person name="Kuo A."/>
            <person name="LaButti K."/>
            <person name="Lipzen A."/>
            <person name="Andreopoulos W."/>
            <person name="Pangilinan J."/>
            <person name="Riley R."/>
            <person name="Hundley H."/>
            <person name="Na H."/>
            <person name="Barry K."/>
            <person name="Grigoriev I.V."/>
            <person name="Stajich J.E."/>
            <person name="Kennedy P.G."/>
        </authorList>
    </citation>
    <scope>NUCLEOTIDE SEQUENCE</scope>
    <source>
        <strain evidence="2">DOB743</strain>
    </source>
</reference>
<dbReference type="OrthoDB" id="2685032at2759"/>
<dbReference type="AlphaFoldDB" id="A0A9P7A0Y0"/>
<name>A0A9P7A0Y0_9AGAM</name>
<comment type="caution">
    <text evidence="2">The sequence shown here is derived from an EMBL/GenBank/DDBJ whole genome shotgun (WGS) entry which is preliminary data.</text>
</comment>
<gene>
    <name evidence="2" type="ORF">EV702DRAFT_1043202</name>
</gene>
<keyword evidence="3" id="KW-1185">Reference proteome</keyword>
<organism evidence="2 3">
    <name type="scientific">Suillus placidus</name>
    <dbReference type="NCBI Taxonomy" id="48579"/>
    <lineage>
        <taxon>Eukaryota</taxon>
        <taxon>Fungi</taxon>
        <taxon>Dikarya</taxon>
        <taxon>Basidiomycota</taxon>
        <taxon>Agaricomycotina</taxon>
        <taxon>Agaricomycetes</taxon>
        <taxon>Agaricomycetidae</taxon>
        <taxon>Boletales</taxon>
        <taxon>Suillineae</taxon>
        <taxon>Suillaceae</taxon>
        <taxon>Suillus</taxon>
    </lineage>
</organism>
<proteinExistence type="predicted"/>
<protein>
    <submittedName>
        <fullName evidence="2">Uncharacterized protein</fullName>
    </submittedName>
</protein>
<dbReference type="Proteomes" id="UP000714275">
    <property type="component" value="Unassembled WGS sequence"/>
</dbReference>
<evidence type="ECO:0000313" key="3">
    <source>
        <dbReference type="Proteomes" id="UP000714275"/>
    </source>
</evidence>
<evidence type="ECO:0000313" key="2">
    <source>
        <dbReference type="EMBL" id="KAG1780382.1"/>
    </source>
</evidence>
<feature type="region of interest" description="Disordered" evidence="1">
    <location>
        <begin position="1"/>
        <end position="36"/>
    </location>
</feature>
<feature type="compositionally biased region" description="Basic and acidic residues" evidence="1">
    <location>
        <begin position="14"/>
        <end position="24"/>
    </location>
</feature>
<accession>A0A9P7A0Y0</accession>
<dbReference type="EMBL" id="JABBWD010000009">
    <property type="protein sequence ID" value="KAG1780382.1"/>
    <property type="molecule type" value="Genomic_DNA"/>
</dbReference>